<dbReference type="SUPFAM" id="SSF48317">
    <property type="entry name" value="Acid phosphatase/Vanadium-dependent haloperoxidase"/>
    <property type="match status" value="1"/>
</dbReference>
<dbReference type="GO" id="GO:0006487">
    <property type="term" value="P:protein N-linked glycosylation"/>
    <property type="evidence" value="ECO:0007669"/>
    <property type="project" value="UniProtKB-UniRule"/>
</dbReference>
<dbReference type="GO" id="GO:0008610">
    <property type="term" value="P:lipid biosynthetic process"/>
    <property type="evidence" value="ECO:0007669"/>
    <property type="project" value="TreeGrafter"/>
</dbReference>
<dbReference type="GO" id="GO:0005789">
    <property type="term" value="C:endoplasmic reticulum membrane"/>
    <property type="evidence" value="ECO:0007669"/>
    <property type="project" value="UniProtKB-SubCell"/>
</dbReference>
<evidence type="ECO:0000256" key="4">
    <source>
        <dbReference type="ARBA" id="ARBA00022989"/>
    </source>
</evidence>
<keyword evidence="9" id="KW-1185">Reference proteome</keyword>
<evidence type="ECO:0000313" key="9">
    <source>
        <dbReference type="Proteomes" id="UP000613177"/>
    </source>
</evidence>
<keyword evidence="5 6" id="KW-0472">Membrane</keyword>
<dbReference type="Pfam" id="PF01569">
    <property type="entry name" value="PAP2"/>
    <property type="match status" value="1"/>
</dbReference>
<keyword evidence="3 6" id="KW-0378">Hydrolase</keyword>
<dbReference type="PANTHER" id="PTHR11247">
    <property type="entry name" value="PALMITOYL-PROTEIN THIOESTERASE/DOLICHYLDIPHOSPHATASE 1"/>
    <property type="match status" value="1"/>
</dbReference>
<dbReference type="UniPathway" id="UPA00378"/>
<proteinExistence type="inferred from homology"/>
<evidence type="ECO:0000256" key="1">
    <source>
        <dbReference type="ARBA" id="ARBA00004141"/>
    </source>
</evidence>
<keyword evidence="2 6" id="KW-0812">Transmembrane</keyword>
<name>A0A8H7SS93_9FUNG</name>
<accession>A0A8H7SS93</accession>
<evidence type="ECO:0000259" key="7">
    <source>
        <dbReference type="SMART" id="SM00014"/>
    </source>
</evidence>
<comment type="pathway">
    <text evidence="6">Protein modification; protein glycosylation.</text>
</comment>
<comment type="subcellular location">
    <subcellularLocation>
        <location evidence="6">Endoplasmic reticulum membrane</location>
        <topology evidence="6">Multi-pass membrane protein</topology>
    </subcellularLocation>
    <subcellularLocation>
        <location evidence="1">Membrane</location>
        <topology evidence="1">Multi-pass membrane protein</topology>
    </subcellularLocation>
</comment>
<comment type="function">
    <text evidence="6">Required for efficient N-glycosylation. Necessary for maintaining optimal levels of dolichol-linked oligosaccharides. Hydrolyzes dolichyl pyrophosphate at a very high rate and dolichyl monophosphate at a much lower rate. Does not act on phosphatidate.</text>
</comment>
<dbReference type="SMART" id="SM00014">
    <property type="entry name" value="acidPPc"/>
    <property type="match status" value="1"/>
</dbReference>
<organism evidence="8 9">
    <name type="scientific">Thamnidium elegans</name>
    <dbReference type="NCBI Taxonomy" id="101142"/>
    <lineage>
        <taxon>Eukaryota</taxon>
        <taxon>Fungi</taxon>
        <taxon>Fungi incertae sedis</taxon>
        <taxon>Mucoromycota</taxon>
        <taxon>Mucoromycotina</taxon>
        <taxon>Mucoromycetes</taxon>
        <taxon>Mucorales</taxon>
        <taxon>Mucorineae</taxon>
        <taxon>Mucoraceae</taxon>
        <taxon>Thamnidium</taxon>
    </lineage>
</organism>
<feature type="domain" description="Phosphatidic acid phosphatase type 2/haloperoxidase" evidence="7">
    <location>
        <begin position="55"/>
        <end position="166"/>
    </location>
</feature>
<comment type="catalytic activity">
    <reaction evidence="6">
        <text>a di-trans,poly-cis-dolichyl diphosphate + H2O = a di-trans,poly-cis-dolichyl phosphate + phosphate + H(+)</text>
        <dbReference type="Rhea" id="RHEA:14385"/>
        <dbReference type="Rhea" id="RHEA-COMP:19498"/>
        <dbReference type="Rhea" id="RHEA-COMP:19506"/>
        <dbReference type="ChEBI" id="CHEBI:15377"/>
        <dbReference type="ChEBI" id="CHEBI:15378"/>
        <dbReference type="ChEBI" id="CHEBI:43474"/>
        <dbReference type="ChEBI" id="CHEBI:57497"/>
        <dbReference type="ChEBI" id="CHEBI:57683"/>
        <dbReference type="EC" id="3.6.1.43"/>
    </reaction>
</comment>
<sequence length="222" mass="25421">MTGHEGHGLASISLTHVYFNPGDKISYAFAYITLAPIAIMVFYASVIVSRREMAGILMLSGQFLNEALNFVLKENIEQDRPYGHLGDGYGMPSSHSQFIWYFAVYGSLYLHKYIQLDHDIWKILTIFAMISLAILVSVSRIYLGYHTLNQVIIGSLLGISFGLMWYTVTKLLHSFGVIDFILDLPISKKLYIRDMGLVDNVARFEYEQWTKLRQQKLDFKSE</sequence>
<dbReference type="EC" id="3.6.1.43" evidence="6"/>
<dbReference type="PANTHER" id="PTHR11247:SF1">
    <property type="entry name" value="DOLICHYLDIPHOSPHATASE 1"/>
    <property type="match status" value="1"/>
</dbReference>
<evidence type="ECO:0000256" key="3">
    <source>
        <dbReference type="ARBA" id="ARBA00022801"/>
    </source>
</evidence>
<feature type="transmembrane region" description="Helical" evidence="6">
    <location>
        <begin position="150"/>
        <end position="168"/>
    </location>
</feature>
<comment type="similarity">
    <text evidence="6">Belongs to the dolichyldiphosphatase family.</text>
</comment>
<protein>
    <recommendedName>
        <fullName evidence="6">Dolichyldiphosphatase</fullName>
        <ecNumber evidence="6">3.6.1.43</ecNumber>
    </recommendedName>
</protein>
<dbReference type="GO" id="GO:0047874">
    <property type="term" value="F:dolichyldiphosphatase activity"/>
    <property type="evidence" value="ECO:0007669"/>
    <property type="project" value="UniProtKB-UniRule"/>
</dbReference>
<keyword evidence="4 6" id="KW-1133">Transmembrane helix</keyword>
<feature type="transmembrane region" description="Helical" evidence="6">
    <location>
        <begin position="28"/>
        <end position="48"/>
    </location>
</feature>
<feature type="transmembrane region" description="Helical" evidence="6">
    <location>
        <begin position="120"/>
        <end position="143"/>
    </location>
</feature>
<evidence type="ECO:0000256" key="2">
    <source>
        <dbReference type="ARBA" id="ARBA00022692"/>
    </source>
</evidence>
<dbReference type="CDD" id="cd03382">
    <property type="entry name" value="PAP2_dolichyldiphosphatase"/>
    <property type="match status" value="1"/>
</dbReference>
<comment type="caution">
    <text evidence="8">The sequence shown here is derived from an EMBL/GenBank/DDBJ whole genome shotgun (WGS) entry which is preliminary data.</text>
</comment>
<evidence type="ECO:0000313" key="8">
    <source>
        <dbReference type="EMBL" id="KAG2234649.1"/>
    </source>
</evidence>
<evidence type="ECO:0000256" key="5">
    <source>
        <dbReference type="ARBA" id="ARBA00023136"/>
    </source>
</evidence>
<dbReference type="EMBL" id="JAEPRE010000048">
    <property type="protein sequence ID" value="KAG2234649.1"/>
    <property type="molecule type" value="Genomic_DNA"/>
</dbReference>
<dbReference type="Proteomes" id="UP000613177">
    <property type="component" value="Unassembled WGS sequence"/>
</dbReference>
<evidence type="ECO:0000256" key="6">
    <source>
        <dbReference type="RuleBase" id="RU367078"/>
    </source>
</evidence>
<dbReference type="Gene3D" id="1.20.144.10">
    <property type="entry name" value="Phosphatidic acid phosphatase type 2/haloperoxidase"/>
    <property type="match status" value="1"/>
</dbReference>
<gene>
    <name evidence="8" type="ORF">INT48_005801</name>
</gene>
<dbReference type="InterPro" id="IPR036938">
    <property type="entry name" value="PAP2/HPO_sf"/>
</dbReference>
<dbReference type="InterPro" id="IPR039667">
    <property type="entry name" value="Dolichyldiphosphatase_PAP2"/>
</dbReference>
<dbReference type="AlphaFoldDB" id="A0A8H7SS93"/>
<dbReference type="InterPro" id="IPR000326">
    <property type="entry name" value="PAP2/HPO"/>
</dbReference>
<keyword evidence="6" id="KW-0256">Endoplasmic reticulum</keyword>
<reference evidence="8" key="1">
    <citation type="submission" date="2021-01" db="EMBL/GenBank/DDBJ databases">
        <title>Metabolic potential, ecology and presence of endohyphal bacteria is reflected in genomic diversity of Mucoromycotina.</title>
        <authorList>
            <person name="Muszewska A."/>
            <person name="Okrasinska A."/>
            <person name="Steczkiewicz K."/>
            <person name="Drgas O."/>
            <person name="Orlowska M."/>
            <person name="Perlinska-Lenart U."/>
            <person name="Aleksandrzak-Piekarczyk T."/>
            <person name="Szatraj K."/>
            <person name="Zielenkiewicz U."/>
            <person name="Pilsyk S."/>
            <person name="Malc E."/>
            <person name="Mieczkowski P."/>
            <person name="Kruszewska J.S."/>
            <person name="Biernat P."/>
            <person name="Pawlowska J."/>
        </authorList>
    </citation>
    <scope>NUCLEOTIDE SEQUENCE</scope>
    <source>
        <strain evidence="8">WA0000018081</strain>
    </source>
</reference>